<gene>
    <name evidence="1" type="ORF">E2C01_086214</name>
</gene>
<evidence type="ECO:0000313" key="2">
    <source>
        <dbReference type="Proteomes" id="UP000324222"/>
    </source>
</evidence>
<dbReference type="Proteomes" id="UP000324222">
    <property type="component" value="Unassembled WGS sequence"/>
</dbReference>
<organism evidence="1 2">
    <name type="scientific">Portunus trituberculatus</name>
    <name type="common">Swimming crab</name>
    <name type="synonym">Neptunus trituberculatus</name>
    <dbReference type="NCBI Taxonomy" id="210409"/>
    <lineage>
        <taxon>Eukaryota</taxon>
        <taxon>Metazoa</taxon>
        <taxon>Ecdysozoa</taxon>
        <taxon>Arthropoda</taxon>
        <taxon>Crustacea</taxon>
        <taxon>Multicrustacea</taxon>
        <taxon>Malacostraca</taxon>
        <taxon>Eumalacostraca</taxon>
        <taxon>Eucarida</taxon>
        <taxon>Decapoda</taxon>
        <taxon>Pleocyemata</taxon>
        <taxon>Brachyura</taxon>
        <taxon>Eubrachyura</taxon>
        <taxon>Portunoidea</taxon>
        <taxon>Portunidae</taxon>
        <taxon>Portuninae</taxon>
        <taxon>Portunus</taxon>
    </lineage>
</organism>
<name>A0A5B7J926_PORTR</name>
<proteinExistence type="predicted"/>
<accession>A0A5B7J926</accession>
<keyword evidence="2" id="KW-1185">Reference proteome</keyword>
<evidence type="ECO:0000313" key="1">
    <source>
        <dbReference type="EMBL" id="MPC91195.1"/>
    </source>
</evidence>
<sequence>MAAAQLIHPCLVALAGLCAGKQAASITTMDILVLRATLVKFVDIFCRFPCTIVFVFHAFGIKDSPYHRLSAAELQFSNMAQVRPTSEAEDKVQPSCHAKSPR</sequence>
<reference evidence="1 2" key="1">
    <citation type="submission" date="2019-05" db="EMBL/GenBank/DDBJ databases">
        <title>Another draft genome of Portunus trituberculatus and its Hox gene families provides insights of decapod evolution.</title>
        <authorList>
            <person name="Jeong J.-H."/>
            <person name="Song I."/>
            <person name="Kim S."/>
            <person name="Choi T."/>
            <person name="Kim D."/>
            <person name="Ryu S."/>
            <person name="Kim W."/>
        </authorList>
    </citation>
    <scope>NUCLEOTIDE SEQUENCE [LARGE SCALE GENOMIC DNA]</scope>
    <source>
        <tissue evidence="1">Muscle</tissue>
    </source>
</reference>
<dbReference type="AlphaFoldDB" id="A0A5B7J926"/>
<comment type="caution">
    <text evidence="1">The sequence shown here is derived from an EMBL/GenBank/DDBJ whole genome shotgun (WGS) entry which is preliminary data.</text>
</comment>
<dbReference type="EMBL" id="VSRR010086925">
    <property type="protein sequence ID" value="MPC91195.1"/>
    <property type="molecule type" value="Genomic_DNA"/>
</dbReference>
<protein>
    <submittedName>
        <fullName evidence="1">Uncharacterized protein</fullName>
    </submittedName>
</protein>